<evidence type="ECO:0000256" key="9">
    <source>
        <dbReference type="ARBA" id="ARBA00022801"/>
    </source>
</evidence>
<evidence type="ECO:0000256" key="4">
    <source>
        <dbReference type="ARBA" id="ARBA00013207"/>
    </source>
</evidence>
<dbReference type="AlphaFoldDB" id="A0A8H7ZEG6"/>
<comment type="catalytic activity">
    <reaction evidence="1">
        <text>Preferential cleavage at the carboxyl of hydrophobic amino acids, but fails to cleave 15-Leu-|-Tyr-16, 16-Tyr-|-Leu-17 and 24-Phe-|-Phe-25 of insulin B chain. Activates trypsinogen, and degrades keratin.</text>
        <dbReference type="EC" id="3.4.23.24"/>
    </reaction>
</comment>
<evidence type="ECO:0000259" key="15">
    <source>
        <dbReference type="PROSITE" id="PS51767"/>
    </source>
</evidence>
<evidence type="ECO:0000256" key="14">
    <source>
        <dbReference type="SAM" id="SignalP"/>
    </source>
</evidence>
<dbReference type="EC" id="3.4.23.24" evidence="4"/>
<name>A0A8H7ZEG6_9ASCO</name>
<dbReference type="PANTHER" id="PTHR47966:SF65">
    <property type="entry name" value="ASPARTIC-TYPE ENDOPEPTIDASE"/>
    <property type="match status" value="1"/>
</dbReference>
<gene>
    <name evidence="16" type="ORF">I9W82_004024</name>
</gene>
<keyword evidence="6 13" id="KW-0645">Protease</keyword>
<evidence type="ECO:0000256" key="2">
    <source>
        <dbReference type="ARBA" id="ARBA00004613"/>
    </source>
</evidence>
<dbReference type="InterPro" id="IPR021109">
    <property type="entry name" value="Peptidase_aspartic_dom_sf"/>
</dbReference>
<keyword evidence="10" id="KW-0865">Zymogen</keyword>
<dbReference type="GO" id="GO:0005576">
    <property type="term" value="C:extracellular region"/>
    <property type="evidence" value="ECO:0007669"/>
    <property type="project" value="UniProtKB-SubCell"/>
</dbReference>
<evidence type="ECO:0000313" key="17">
    <source>
        <dbReference type="Proteomes" id="UP000669133"/>
    </source>
</evidence>
<comment type="subcellular location">
    <subcellularLocation>
        <location evidence="2">Secreted</location>
    </subcellularLocation>
</comment>
<accession>A0A8H7ZEG6</accession>
<evidence type="ECO:0000256" key="12">
    <source>
        <dbReference type="PIRSR" id="PIRSR601461-1"/>
    </source>
</evidence>
<keyword evidence="5" id="KW-0964">Secreted</keyword>
<evidence type="ECO:0000256" key="5">
    <source>
        <dbReference type="ARBA" id="ARBA00022525"/>
    </source>
</evidence>
<evidence type="ECO:0000256" key="11">
    <source>
        <dbReference type="ARBA" id="ARBA00023157"/>
    </source>
</evidence>
<evidence type="ECO:0000256" key="7">
    <source>
        <dbReference type="ARBA" id="ARBA00022729"/>
    </source>
</evidence>
<dbReference type="GeneID" id="93652653"/>
<keyword evidence="9 13" id="KW-0378">Hydrolase</keyword>
<comment type="caution">
    <text evidence="16">The sequence shown here is derived from an EMBL/GenBank/DDBJ whole genome shotgun (WGS) entry which is preliminary data.</text>
</comment>
<keyword evidence="8 13" id="KW-0064">Aspartyl protease</keyword>
<evidence type="ECO:0000256" key="6">
    <source>
        <dbReference type="ARBA" id="ARBA00022670"/>
    </source>
</evidence>
<dbReference type="OrthoDB" id="771136at2759"/>
<evidence type="ECO:0000313" key="16">
    <source>
        <dbReference type="EMBL" id="KAG5418496.1"/>
    </source>
</evidence>
<comment type="similarity">
    <text evidence="3 13">Belongs to the peptidase A1 family.</text>
</comment>
<evidence type="ECO:0000256" key="1">
    <source>
        <dbReference type="ARBA" id="ARBA00001675"/>
    </source>
</evidence>
<dbReference type="InterPro" id="IPR033121">
    <property type="entry name" value="PEPTIDASE_A1"/>
</dbReference>
<dbReference type="InterPro" id="IPR033876">
    <property type="entry name" value="SAP-like"/>
</dbReference>
<keyword evidence="7 14" id="KW-0732">Signal</keyword>
<dbReference type="GO" id="GO:0004190">
    <property type="term" value="F:aspartic-type endopeptidase activity"/>
    <property type="evidence" value="ECO:0007669"/>
    <property type="project" value="UniProtKB-KW"/>
</dbReference>
<dbReference type="InterPro" id="IPR001969">
    <property type="entry name" value="Aspartic_peptidase_AS"/>
</dbReference>
<keyword evidence="17" id="KW-1185">Reference proteome</keyword>
<dbReference type="GO" id="GO:0006508">
    <property type="term" value="P:proteolysis"/>
    <property type="evidence" value="ECO:0007669"/>
    <property type="project" value="UniProtKB-KW"/>
</dbReference>
<dbReference type="Pfam" id="PF00026">
    <property type="entry name" value="Asp"/>
    <property type="match status" value="1"/>
</dbReference>
<dbReference type="PROSITE" id="PS00141">
    <property type="entry name" value="ASP_PROTEASE"/>
    <property type="match status" value="1"/>
</dbReference>
<dbReference type="FunFam" id="2.40.70.10:FF:000011">
    <property type="entry name" value="Aspartic protease"/>
    <property type="match status" value="1"/>
</dbReference>
<dbReference type="CDD" id="cd05474">
    <property type="entry name" value="SAP_like"/>
    <property type="match status" value="1"/>
</dbReference>
<feature type="domain" description="Peptidase A1" evidence="15">
    <location>
        <begin position="64"/>
        <end position="374"/>
    </location>
</feature>
<dbReference type="Gene3D" id="2.40.70.10">
    <property type="entry name" value="Acid Proteases"/>
    <property type="match status" value="2"/>
</dbReference>
<feature type="active site" evidence="12">
    <location>
        <position position="263"/>
    </location>
</feature>
<dbReference type="EMBL" id="JAEOAQ010000005">
    <property type="protein sequence ID" value="KAG5418496.1"/>
    <property type="molecule type" value="Genomic_DNA"/>
</dbReference>
<evidence type="ECO:0000256" key="10">
    <source>
        <dbReference type="ARBA" id="ARBA00023145"/>
    </source>
</evidence>
<dbReference type="InterPro" id="IPR001461">
    <property type="entry name" value="Aspartic_peptidase_A1"/>
</dbReference>
<dbReference type="SUPFAM" id="SSF50630">
    <property type="entry name" value="Acid proteases"/>
    <property type="match status" value="1"/>
</dbReference>
<proteinExistence type="inferred from homology"/>
<feature type="active site" evidence="12">
    <location>
        <position position="82"/>
    </location>
</feature>
<organism evidence="16 17">
    <name type="scientific">Candida metapsilosis</name>
    <dbReference type="NCBI Taxonomy" id="273372"/>
    <lineage>
        <taxon>Eukaryota</taxon>
        <taxon>Fungi</taxon>
        <taxon>Dikarya</taxon>
        <taxon>Ascomycota</taxon>
        <taxon>Saccharomycotina</taxon>
        <taxon>Pichiomycetes</taxon>
        <taxon>Debaryomycetaceae</taxon>
        <taxon>Candida/Lodderomyces clade</taxon>
        <taxon>Candida</taxon>
    </lineage>
</organism>
<evidence type="ECO:0000256" key="3">
    <source>
        <dbReference type="ARBA" id="ARBA00007447"/>
    </source>
</evidence>
<reference evidence="16 17" key="1">
    <citation type="submission" date="2020-12" db="EMBL/GenBank/DDBJ databases">
        <title>Effect of drift, selection, and recombination on the evolution of hybrid genomes in Candida yeast pathogens.</title>
        <authorList>
            <person name="Mixao V."/>
            <person name="Ksiezopolska E."/>
            <person name="Saus E."/>
            <person name="Boekhout T."/>
            <person name="Gacser A."/>
            <person name="Gabaldon T."/>
        </authorList>
    </citation>
    <scope>NUCLEOTIDE SEQUENCE [LARGE SCALE GENOMIC DNA]</scope>
    <source>
        <strain evidence="16 17">BP57</strain>
    </source>
</reference>
<dbReference type="PANTHER" id="PTHR47966">
    <property type="entry name" value="BETA-SITE APP-CLEAVING ENZYME, ISOFORM A-RELATED"/>
    <property type="match status" value="1"/>
</dbReference>
<feature type="chain" id="PRO_5034971310" description="candidapepsin" evidence="14">
    <location>
        <begin position="24"/>
        <end position="387"/>
    </location>
</feature>
<dbReference type="RefSeq" id="XP_067547612.1">
    <property type="nucleotide sequence ID" value="XM_067693053.1"/>
</dbReference>
<dbReference type="PRINTS" id="PR00792">
    <property type="entry name" value="PEPSIN"/>
</dbReference>
<keyword evidence="11" id="KW-1015">Disulfide bond</keyword>
<dbReference type="Proteomes" id="UP000669133">
    <property type="component" value="Unassembled WGS sequence"/>
</dbReference>
<evidence type="ECO:0000256" key="13">
    <source>
        <dbReference type="RuleBase" id="RU000454"/>
    </source>
</evidence>
<feature type="signal peptide" evidence="14">
    <location>
        <begin position="1"/>
        <end position="23"/>
    </location>
</feature>
<dbReference type="PROSITE" id="PS51767">
    <property type="entry name" value="PEPTIDASE_A1"/>
    <property type="match status" value="1"/>
</dbReference>
<evidence type="ECO:0000256" key="8">
    <source>
        <dbReference type="ARBA" id="ARBA00022750"/>
    </source>
</evidence>
<sequence>MVLLASFSQNILIVLSCAFACNGAAIEKRSDRVVHFNFDVKRDEGPLDRRDYFLSTLKNEKSYYGIEIEVGSKKEKSNLLFDTGSSDTWVVDKNANCVGVKCKDHGVYSVNESSTGKDLHKDFYIHYGDDTSANGTFVKDTIQLGNISVKNQEFAVANSTSSEFGVLGIGFTQLERTTDNSTYDNLPITLKKQGLINKAAYSLYLNSPESGKGSILFGGVDHAKYKNRLIDVPIVSKDSLEVEFDSITINGHTISNKTHTLLDVGSTWSYLPEKFVAAIAKKVGGNYSESIGTYVADCHQEGNVTFNFANNARVEAPLASFFVPVSTYNNMKRSDSQQCVLGFFIDDEYPSFGDNFLRNAYVKYDLDDKKIGLATVKYTNESSIEAL</sequence>
<protein>
    <recommendedName>
        <fullName evidence="4">candidapepsin</fullName>
        <ecNumber evidence="4">3.4.23.24</ecNumber>
    </recommendedName>
</protein>